<dbReference type="AlphaFoldDB" id="A0A8T0PHA6"/>
<organism evidence="2 3">
    <name type="scientific">Panicum virgatum</name>
    <name type="common">Blackwell switchgrass</name>
    <dbReference type="NCBI Taxonomy" id="38727"/>
    <lineage>
        <taxon>Eukaryota</taxon>
        <taxon>Viridiplantae</taxon>
        <taxon>Streptophyta</taxon>
        <taxon>Embryophyta</taxon>
        <taxon>Tracheophyta</taxon>
        <taxon>Spermatophyta</taxon>
        <taxon>Magnoliopsida</taxon>
        <taxon>Liliopsida</taxon>
        <taxon>Poales</taxon>
        <taxon>Poaceae</taxon>
        <taxon>PACMAD clade</taxon>
        <taxon>Panicoideae</taxon>
        <taxon>Panicodae</taxon>
        <taxon>Paniceae</taxon>
        <taxon>Panicinae</taxon>
        <taxon>Panicum</taxon>
        <taxon>Panicum sect. Hiantes</taxon>
    </lineage>
</organism>
<evidence type="ECO:0000256" key="1">
    <source>
        <dbReference type="SAM" id="SignalP"/>
    </source>
</evidence>
<feature type="signal peptide" evidence="1">
    <location>
        <begin position="1"/>
        <end position="17"/>
    </location>
</feature>
<keyword evidence="3" id="KW-1185">Reference proteome</keyword>
<dbReference type="EMBL" id="CM029051">
    <property type="protein sequence ID" value="KAG2561697.1"/>
    <property type="molecule type" value="Genomic_DNA"/>
</dbReference>
<name>A0A8T0PHA6_PANVG</name>
<dbReference type="Proteomes" id="UP000823388">
    <property type="component" value="Chromosome 8K"/>
</dbReference>
<evidence type="ECO:0000313" key="2">
    <source>
        <dbReference type="EMBL" id="KAG2561697.1"/>
    </source>
</evidence>
<feature type="chain" id="PRO_5035937666" description="Secreted protein" evidence="1">
    <location>
        <begin position="18"/>
        <end position="80"/>
    </location>
</feature>
<protein>
    <recommendedName>
        <fullName evidence="4">Secreted protein</fullName>
    </recommendedName>
</protein>
<evidence type="ECO:0000313" key="3">
    <source>
        <dbReference type="Proteomes" id="UP000823388"/>
    </source>
</evidence>
<proteinExistence type="predicted"/>
<comment type="caution">
    <text evidence="2">The sequence shown here is derived from an EMBL/GenBank/DDBJ whole genome shotgun (WGS) entry which is preliminary data.</text>
</comment>
<reference evidence="2" key="1">
    <citation type="submission" date="2020-05" db="EMBL/GenBank/DDBJ databases">
        <title>WGS assembly of Panicum virgatum.</title>
        <authorList>
            <person name="Lovell J.T."/>
            <person name="Jenkins J."/>
            <person name="Shu S."/>
            <person name="Juenger T.E."/>
            <person name="Schmutz J."/>
        </authorList>
    </citation>
    <scope>NUCLEOTIDE SEQUENCE</scope>
    <source>
        <strain evidence="2">AP13</strain>
    </source>
</reference>
<keyword evidence="1" id="KW-0732">Signal</keyword>
<accession>A0A8T0PHA6</accession>
<gene>
    <name evidence="2" type="ORF">PVAP13_8KG155702</name>
</gene>
<sequence>MCLWLSFFSCLFQSELQIQFQPYCFFLTPMNFSSSSLHFPAQDRSLHFSAQDRWCHRASLMSSLVTLDLSLMIYRVFHHN</sequence>
<evidence type="ECO:0008006" key="4">
    <source>
        <dbReference type="Google" id="ProtNLM"/>
    </source>
</evidence>